<dbReference type="Proteomes" id="UP001205531">
    <property type="component" value="Unassembled WGS sequence"/>
</dbReference>
<feature type="chain" id="PRO_5044003295" description="Lipoprotein" evidence="1">
    <location>
        <begin position="25"/>
        <end position="159"/>
    </location>
</feature>
<protein>
    <recommendedName>
        <fullName evidence="4">Lipoprotein</fullName>
    </recommendedName>
</protein>
<evidence type="ECO:0000313" key="2">
    <source>
        <dbReference type="EMBL" id="MCP9564414.1"/>
    </source>
</evidence>
<dbReference type="RefSeq" id="WP_254952325.1">
    <property type="nucleotide sequence ID" value="NZ_JANDWY010000015.1"/>
</dbReference>
<sequence>MIRKTISCMAIAVAAILTSVYTLTGCQSHQGDENQLENDIDSFATYYFNWQFPKTLKYCTQSSEPWLRYAASNVHQADVDLLRTKAEDATVEINDIDFSDDGANATVSITVYNFLQMDTIGQEAHLVEETDFHLPMRIENGVWKIRMVNLPRSERRNHD</sequence>
<feature type="signal peptide" evidence="1">
    <location>
        <begin position="1"/>
        <end position="24"/>
    </location>
</feature>
<dbReference type="EMBL" id="JANDWZ010000014">
    <property type="protein sequence ID" value="MCP9564414.1"/>
    <property type="molecule type" value="Genomic_DNA"/>
</dbReference>
<dbReference type="PROSITE" id="PS51257">
    <property type="entry name" value="PROKAR_LIPOPROTEIN"/>
    <property type="match status" value="1"/>
</dbReference>
<evidence type="ECO:0008006" key="4">
    <source>
        <dbReference type="Google" id="ProtNLM"/>
    </source>
</evidence>
<reference evidence="2" key="1">
    <citation type="submission" date="2022-07" db="EMBL/GenBank/DDBJ databases">
        <title>Prevotella copri.</title>
        <authorList>
            <person name="Yang C."/>
        </authorList>
    </citation>
    <scope>NUCLEOTIDE SEQUENCE</scope>
    <source>
        <strain evidence="2">HF2107</strain>
    </source>
</reference>
<keyword evidence="1" id="KW-0732">Signal</keyword>
<name>A0AAW5ILX2_9BACT</name>
<gene>
    <name evidence="2" type="ORF">NNC64_07510</name>
</gene>
<proteinExistence type="predicted"/>
<evidence type="ECO:0000256" key="1">
    <source>
        <dbReference type="SAM" id="SignalP"/>
    </source>
</evidence>
<dbReference type="AlphaFoldDB" id="A0AAW5ILX2"/>
<comment type="caution">
    <text evidence="2">The sequence shown here is derived from an EMBL/GenBank/DDBJ whole genome shotgun (WGS) entry which is preliminary data.</text>
</comment>
<organism evidence="2 3">
    <name type="scientific">Segatella copri</name>
    <dbReference type="NCBI Taxonomy" id="165179"/>
    <lineage>
        <taxon>Bacteria</taxon>
        <taxon>Pseudomonadati</taxon>
        <taxon>Bacteroidota</taxon>
        <taxon>Bacteroidia</taxon>
        <taxon>Bacteroidales</taxon>
        <taxon>Prevotellaceae</taxon>
        <taxon>Segatella</taxon>
    </lineage>
</organism>
<accession>A0AAW5ILX2</accession>
<evidence type="ECO:0000313" key="3">
    <source>
        <dbReference type="Proteomes" id="UP001205531"/>
    </source>
</evidence>